<name>K6Z2B3_9ALTE</name>
<dbReference type="OrthoDB" id="470139at2"/>
<dbReference type="Pfam" id="PF06527">
    <property type="entry name" value="TniQ"/>
    <property type="match status" value="1"/>
</dbReference>
<gene>
    <name evidence="2" type="ORF">GMES_0833</name>
</gene>
<evidence type="ECO:0000313" key="3">
    <source>
        <dbReference type="Proteomes" id="UP000006263"/>
    </source>
</evidence>
<evidence type="ECO:0000313" key="2">
    <source>
        <dbReference type="EMBL" id="GAC23133.1"/>
    </source>
</evidence>
<dbReference type="Proteomes" id="UP000006263">
    <property type="component" value="Unassembled WGS sequence"/>
</dbReference>
<reference evidence="2 3" key="1">
    <citation type="journal article" date="2017" name="Antonie Van Leeuwenhoek">
        <title>Rhizobium rhizosphaerae sp. nov., a novel species isolated from rice rhizosphere.</title>
        <authorList>
            <person name="Zhao J.J."/>
            <person name="Zhang J."/>
            <person name="Zhang R.J."/>
            <person name="Zhang C.W."/>
            <person name="Yin H.Q."/>
            <person name="Zhang X.X."/>
        </authorList>
    </citation>
    <scope>NUCLEOTIDE SEQUENCE [LARGE SCALE GENOMIC DNA]</scope>
    <source>
        <strain evidence="2 3">KMM 241</strain>
    </source>
</reference>
<organism evidence="2 3">
    <name type="scientific">Paraglaciecola mesophila KMM 241</name>
    <dbReference type="NCBI Taxonomy" id="1128912"/>
    <lineage>
        <taxon>Bacteria</taxon>
        <taxon>Pseudomonadati</taxon>
        <taxon>Pseudomonadota</taxon>
        <taxon>Gammaproteobacteria</taxon>
        <taxon>Alteromonadales</taxon>
        <taxon>Alteromonadaceae</taxon>
        <taxon>Paraglaciecola</taxon>
    </lineage>
</organism>
<sequence length="316" mass="35922">MKNTFFPHLFPGEHVLSMFARRLRFNVLRSVEVEQRALTSTNVSLTTQSILSPALQVVLKSINCAQERERILKEHSLMGFYSHSLNQKHVRDYLRTKGKAQHQKLKAAHCSKLASSKAWRWCNECVKEDTSNIGVAYWHVAHQLPTAITCPKHTTSKLLNSCSQCGFAIRDLKKVSNPSECCSVCRSKITQSTKILGGNLRWVQDRGLELHRSSEGILNPGYKYDMNHVVGACVSLLTKGKRLGLVQKHIHYQPLFSEWALKSGASCLFDENFSFEYDNAVSLHTTINTPTKVSPLSHLLWLRFFGVDSFGEFNRW</sequence>
<dbReference type="AlphaFoldDB" id="K6Z2B3"/>
<dbReference type="RefSeq" id="WP_006991284.1">
    <property type="nucleotide sequence ID" value="NZ_BAEP01000015.1"/>
</dbReference>
<proteinExistence type="predicted"/>
<feature type="domain" description="TniQ" evidence="1">
    <location>
        <begin position="5"/>
        <end position="155"/>
    </location>
</feature>
<dbReference type="EMBL" id="BAEP01000015">
    <property type="protein sequence ID" value="GAC23133.1"/>
    <property type="molecule type" value="Genomic_DNA"/>
</dbReference>
<evidence type="ECO:0000259" key="1">
    <source>
        <dbReference type="Pfam" id="PF06527"/>
    </source>
</evidence>
<dbReference type="eggNOG" id="ENOG5033F4B">
    <property type="taxonomic scope" value="Bacteria"/>
</dbReference>
<comment type="caution">
    <text evidence="2">The sequence shown here is derived from an EMBL/GenBank/DDBJ whole genome shotgun (WGS) entry which is preliminary data.</text>
</comment>
<dbReference type="InterPro" id="IPR009492">
    <property type="entry name" value="TniQ"/>
</dbReference>
<protein>
    <recommendedName>
        <fullName evidence="1">TniQ domain-containing protein</fullName>
    </recommendedName>
</protein>
<accession>K6Z2B3</accession>